<evidence type="ECO:0000256" key="7">
    <source>
        <dbReference type="SAM" id="MobiDB-lite"/>
    </source>
</evidence>
<keyword evidence="6" id="KW-0902">Two-component regulatory system</keyword>
<keyword evidence="4" id="KW-0418">Kinase</keyword>
<dbReference type="SMART" id="SM00387">
    <property type="entry name" value="HATPase_c"/>
    <property type="match status" value="1"/>
</dbReference>
<evidence type="ECO:0000256" key="4">
    <source>
        <dbReference type="ARBA" id="ARBA00022777"/>
    </source>
</evidence>
<keyword evidence="2" id="KW-0808">Transferase</keyword>
<evidence type="ECO:0000256" key="6">
    <source>
        <dbReference type="ARBA" id="ARBA00023012"/>
    </source>
</evidence>
<dbReference type="InterPro" id="IPR003594">
    <property type="entry name" value="HATPase_dom"/>
</dbReference>
<dbReference type="PROSITE" id="PS50109">
    <property type="entry name" value="HIS_KIN"/>
    <property type="match status" value="1"/>
</dbReference>
<protein>
    <submittedName>
        <fullName evidence="10">PAS domain-containing protein</fullName>
    </submittedName>
</protein>
<dbReference type="CDD" id="cd00130">
    <property type="entry name" value="PAS"/>
    <property type="match status" value="1"/>
</dbReference>
<feature type="region of interest" description="Disordered" evidence="7">
    <location>
        <begin position="1"/>
        <end position="40"/>
    </location>
</feature>
<dbReference type="AlphaFoldDB" id="A0ABD5UDK8"/>
<dbReference type="Gene3D" id="3.30.450.20">
    <property type="entry name" value="PAS domain"/>
    <property type="match status" value="2"/>
</dbReference>
<dbReference type="InterPro" id="IPR000014">
    <property type="entry name" value="PAS"/>
</dbReference>
<keyword evidence="3" id="KW-0547">Nucleotide-binding</keyword>
<dbReference type="GO" id="GO:0000160">
    <property type="term" value="P:phosphorelay signal transduction system"/>
    <property type="evidence" value="ECO:0007669"/>
    <property type="project" value="UniProtKB-KW"/>
</dbReference>
<evidence type="ECO:0000256" key="2">
    <source>
        <dbReference type="ARBA" id="ARBA00022679"/>
    </source>
</evidence>
<dbReference type="Pfam" id="PF02518">
    <property type="entry name" value="HATPase_c"/>
    <property type="match status" value="1"/>
</dbReference>
<dbReference type="RefSeq" id="WP_379763785.1">
    <property type="nucleotide sequence ID" value="NZ_JBHSXI010000001.1"/>
</dbReference>
<dbReference type="PROSITE" id="PS50112">
    <property type="entry name" value="PAS"/>
    <property type="match status" value="1"/>
</dbReference>
<evidence type="ECO:0000313" key="11">
    <source>
        <dbReference type="Proteomes" id="UP001596333"/>
    </source>
</evidence>
<dbReference type="SUPFAM" id="SSF55874">
    <property type="entry name" value="ATPase domain of HSP90 chaperone/DNA topoisomerase II/histidine kinase"/>
    <property type="match status" value="1"/>
</dbReference>
<dbReference type="Pfam" id="PF13188">
    <property type="entry name" value="PAS_8"/>
    <property type="match status" value="1"/>
</dbReference>
<organism evidence="10 11">
    <name type="scientific">Halorubrum trueperi</name>
    <dbReference type="NCBI Taxonomy" id="2004704"/>
    <lineage>
        <taxon>Archaea</taxon>
        <taxon>Methanobacteriati</taxon>
        <taxon>Methanobacteriota</taxon>
        <taxon>Stenosarchaea group</taxon>
        <taxon>Halobacteria</taxon>
        <taxon>Halobacteriales</taxon>
        <taxon>Haloferacaceae</taxon>
        <taxon>Halorubrum</taxon>
    </lineage>
</organism>
<proteinExistence type="predicted"/>
<dbReference type="Gene3D" id="3.30.565.10">
    <property type="entry name" value="Histidine kinase-like ATPase, C-terminal domain"/>
    <property type="match status" value="1"/>
</dbReference>
<dbReference type="Proteomes" id="UP001596333">
    <property type="component" value="Unassembled WGS sequence"/>
</dbReference>
<evidence type="ECO:0000256" key="5">
    <source>
        <dbReference type="ARBA" id="ARBA00022840"/>
    </source>
</evidence>
<evidence type="ECO:0000313" key="10">
    <source>
        <dbReference type="EMBL" id="MFC6887582.1"/>
    </source>
</evidence>
<evidence type="ECO:0000259" key="9">
    <source>
        <dbReference type="PROSITE" id="PS50112"/>
    </source>
</evidence>
<dbReference type="CDD" id="cd00075">
    <property type="entry name" value="HATPase"/>
    <property type="match status" value="1"/>
</dbReference>
<dbReference type="InterPro" id="IPR005467">
    <property type="entry name" value="His_kinase_dom"/>
</dbReference>
<keyword evidence="11" id="KW-1185">Reference proteome</keyword>
<dbReference type="Pfam" id="PF08448">
    <property type="entry name" value="PAS_4"/>
    <property type="match status" value="1"/>
</dbReference>
<dbReference type="NCBIfam" id="TIGR00229">
    <property type="entry name" value="sensory_box"/>
    <property type="match status" value="1"/>
</dbReference>
<comment type="caution">
    <text evidence="10">The sequence shown here is derived from an EMBL/GenBank/DDBJ whole genome shotgun (WGS) entry which is preliminary data.</text>
</comment>
<keyword evidence="5" id="KW-0067">ATP-binding</keyword>
<dbReference type="EMBL" id="JBHSXI010000001">
    <property type="protein sequence ID" value="MFC6887582.1"/>
    <property type="molecule type" value="Genomic_DNA"/>
</dbReference>
<dbReference type="GO" id="GO:0016301">
    <property type="term" value="F:kinase activity"/>
    <property type="evidence" value="ECO:0007669"/>
    <property type="project" value="UniProtKB-KW"/>
</dbReference>
<sequence length="505" mass="53685">MGRDHGEDRSEDGDRPFEDGSVGPQDTNSLGGDLPPPAIRSFVESIPTPTLVCDPETRAIRAVNDPAADLLDRDPSALTLLCLTDLRRAATTASGDPIGAAVANAPDADETVSFEWDIDATGGVGSPAAGRRIELSLREATIDGEEWLIVGLADVTDRVRTEERLRSQLRVTDAIASTIPAALFECTANGTLARWNERFAAEVGYDGSELSGSALPSLFDEPDGGAVAEALRSVYADGAVVERDATLFTRAGERVPYRLTIGPITDGDEVVGAIGVGEDVTAVSLREERLAVLTRVLRHNFRNDLNVVTGFTERAIDAVDDPELVSELERVVDTADRLLRVGEMSRRVERLLADRPTPEPLDLEAAVREAIASLPAELRDRADIEVDVPSGVTVSAIGYLAEAIAELVDNAIRHNDADRPQVRIAAAELPSEAWASVVVADDGPGIPPAEQSVLTGEETPLEHASALGLWYVNWIVGAGGGSFDIAESKAGGSRVEIELRTPDGE</sequence>
<dbReference type="SMART" id="SM00091">
    <property type="entry name" value="PAS"/>
    <property type="match status" value="2"/>
</dbReference>
<reference evidence="10 11" key="1">
    <citation type="journal article" date="2019" name="Int. J. Syst. Evol. Microbiol.">
        <title>The Global Catalogue of Microorganisms (GCM) 10K type strain sequencing project: providing services to taxonomists for standard genome sequencing and annotation.</title>
        <authorList>
            <consortium name="The Broad Institute Genomics Platform"/>
            <consortium name="The Broad Institute Genome Sequencing Center for Infectious Disease"/>
            <person name="Wu L."/>
            <person name="Ma J."/>
        </authorList>
    </citation>
    <scope>NUCLEOTIDE SEQUENCE [LARGE SCALE GENOMIC DNA]</scope>
    <source>
        <strain evidence="10 11">Y73</strain>
    </source>
</reference>
<evidence type="ECO:0000259" key="8">
    <source>
        <dbReference type="PROSITE" id="PS50109"/>
    </source>
</evidence>
<dbReference type="PANTHER" id="PTHR43065:SF10">
    <property type="entry name" value="PEROXIDE STRESS-ACTIVATED HISTIDINE KINASE MAK3"/>
    <property type="match status" value="1"/>
</dbReference>
<dbReference type="InterPro" id="IPR035965">
    <property type="entry name" value="PAS-like_dom_sf"/>
</dbReference>
<dbReference type="SUPFAM" id="SSF55785">
    <property type="entry name" value="PYP-like sensor domain (PAS domain)"/>
    <property type="match status" value="1"/>
</dbReference>
<feature type="domain" description="Histidine kinase" evidence="8">
    <location>
        <begin position="296"/>
        <end position="503"/>
    </location>
</feature>
<dbReference type="InterPro" id="IPR036890">
    <property type="entry name" value="HATPase_C_sf"/>
</dbReference>
<evidence type="ECO:0000256" key="1">
    <source>
        <dbReference type="ARBA" id="ARBA00022553"/>
    </source>
</evidence>
<dbReference type="GO" id="GO:0005524">
    <property type="term" value="F:ATP binding"/>
    <property type="evidence" value="ECO:0007669"/>
    <property type="project" value="UniProtKB-KW"/>
</dbReference>
<name>A0ABD5UDK8_9EURY</name>
<gene>
    <name evidence="10" type="ORF">ACFQEY_00725</name>
</gene>
<dbReference type="PANTHER" id="PTHR43065">
    <property type="entry name" value="SENSOR HISTIDINE KINASE"/>
    <property type="match status" value="1"/>
</dbReference>
<feature type="domain" description="PAS" evidence="9">
    <location>
        <begin position="161"/>
        <end position="238"/>
    </location>
</feature>
<keyword evidence="1" id="KW-0597">Phosphoprotein</keyword>
<feature type="compositionally biased region" description="Basic and acidic residues" evidence="7">
    <location>
        <begin position="1"/>
        <end position="18"/>
    </location>
</feature>
<accession>A0ABD5UDK8</accession>
<evidence type="ECO:0000256" key="3">
    <source>
        <dbReference type="ARBA" id="ARBA00022741"/>
    </source>
</evidence>
<dbReference type="InterPro" id="IPR013656">
    <property type="entry name" value="PAS_4"/>
</dbReference>